<organism evidence="2 3">
    <name type="scientific">Bifidobacterium oedipodis</name>
    <dbReference type="NCBI Taxonomy" id="2675322"/>
    <lineage>
        <taxon>Bacteria</taxon>
        <taxon>Bacillati</taxon>
        <taxon>Actinomycetota</taxon>
        <taxon>Actinomycetes</taxon>
        <taxon>Bifidobacteriales</taxon>
        <taxon>Bifidobacteriaceae</taxon>
        <taxon>Bifidobacterium</taxon>
    </lineage>
</organism>
<dbReference type="EMBL" id="JAAIII010000002">
    <property type="protein sequence ID" value="NMM93638.1"/>
    <property type="molecule type" value="Genomic_DNA"/>
</dbReference>
<dbReference type="Pfam" id="PF06013">
    <property type="entry name" value="WXG100"/>
    <property type="match status" value="1"/>
</dbReference>
<evidence type="ECO:0000313" key="2">
    <source>
        <dbReference type="EMBL" id="NMM93638.1"/>
    </source>
</evidence>
<sequence>MPQYQVDSERIQSSSAAVAGSVAQIRQAVSGMYTNLNALQEAWRGGAATQFTSVVAQWRAAQQQMEASLESIQQSLAQASCVYADAEAAASRLFAVG</sequence>
<dbReference type="InterPro" id="IPR010310">
    <property type="entry name" value="T7SS_ESAT-6-like"/>
</dbReference>
<dbReference type="AlphaFoldDB" id="A0A7Y0ENN6"/>
<dbReference type="NCBIfam" id="TIGR03930">
    <property type="entry name" value="WXG100_ESAT6"/>
    <property type="match status" value="1"/>
</dbReference>
<evidence type="ECO:0000256" key="1">
    <source>
        <dbReference type="RuleBase" id="RU362001"/>
    </source>
</evidence>
<dbReference type="RefSeq" id="WP_169171684.1">
    <property type="nucleotide sequence ID" value="NZ_JAAIII010000002.1"/>
</dbReference>
<evidence type="ECO:0000313" key="3">
    <source>
        <dbReference type="Proteomes" id="UP000532194"/>
    </source>
</evidence>
<comment type="caution">
    <text evidence="2">The sequence shown here is derived from an EMBL/GenBank/DDBJ whole genome shotgun (WGS) entry which is preliminary data.</text>
</comment>
<reference evidence="2 3" key="1">
    <citation type="submission" date="2020-02" db="EMBL/GenBank/DDBJ databases">
        <title>Characterization of phylogenetic diversity of novel bifidobacterial species isolated in Czech ZOOs.</title>
        <authorList>
            <person name="Lugli G.A."/>
            <person name="Vera N.B."/>
            <person name="Ventura M."/>
        </authorList>
    </citation>
    <scope>NUCLEOTIDE SEQUENCE [LARGE SCALE GENOMIC DNA]</scope>
    <source>
        <strain evidence="2 3">DSM 109957</strain>
    </source>
</reference>
<dbReference type="InterPro" id="IPR036689">
    <property type="entry name" value="ESAT-6-like_sf"/>
</dbReference>
<comment type="similarity">
    <text evidence="1">Belongs to the WXG100 family.</text>
</comment>
<dbReference type="Proteomes" id="UP000532194">
    <property type="component" value="Unassembled WGS sequence"/>
</dbReference>
<proteinExistence type="inferred from homology"/>
<gene>
    <name evidence="2" type="ORF">G1C95_0823</name>
</gene>
<dbReference type="SUPFAM" id="SSF140453">
    <property type="entry name" value="EsxAB dimer-like"/>
    <property type="match status" value="1"/>
</dbReference>
<protein>
    <recommendedName>
        <fullName evidence="1">ESAT-6-like protein</fullName>
    </recommendedName>
</protein>
<accession>A0A7Y0ENN6</accession>
<name>A0A7Y0ENN6_9BIFI</name>
<keyword evidence="3" id="KW-1185">Reference proteome</keyword>
<dbReference type="Gene3D" id="1.10.287.1060">
    <property type="entry name" value="ESAT-6-like"/>
    <property type="match status" value="1"/>
</dbReference>